<dbReference type="RefSeq" id="WP_229686665.1">
    <property type="nucleotide sequence ID" value="NZ_BMMK01000027.1"/>
</dbReference>
<evidence type="ECO:0000313" key="3">
    <source>
        <dbReference type="EMBL" id="GGM71680.1"/>
    </source>
</evidence>
<dbReference type="InterPro" id="IPR023346">
    <property type="entry name" value="Lysozyme-like_dom_sf"/>
</dbReference>
<dbReference type="EMBL" id="BMMK01000027">
    <property type="protein sequence ID" value="GGM71680.1"/>
    <property type="molecule type" value="Genomic_DNA"/>
</dbReference>
<evidence type="ECO:0000259" key="2">
    <source>
        <dbReference type="Pfam" id="PF01464"/>
    </source>
</evidence>
<dbReference type="Proteomes" id="UP000637578">
    <property type="component" value="Unassembled WGS sequence"/>
</dbReference>
<reference evidence="3" key="2">
    <citation type="submission" date="2020-09" db="EMBL/GenBank/DDBJ databases">
        <authorList>
            <person name="Sun Q."/>
            <person name="Zhou Y."/>
        </authorList>
    </citation>
    <scope>NUCLEOTIDE SEQUENCE</scope>
    <source>
        <strain evidence="3">CGMCC 4.5737</strain>
    </source>
</reference>
<feature type="region of interest" description="Disordered" evidence="1">
    <location>
        <begin position="29"/>
        <end position="57"/>
    </location>
</feature>
<reference evidence="3" key="1">
    <citation type="journal article" date="2014" name="Int. J. Syst. Evol. Microbiol.">
        <title>Complete genome sequence of Corynebacterium casei LMG S-19264T (=DSM 44701T), isolated from a smear-ripened cheese.</title>
        <authorList>
            <consortium name="US DOE Joint Genome Institute (JGI-PGF)"/>
            <person name="Walter F."/>
            <person name="Albersmeier A."/>
            <person name="Kalinowski J."/>
            <person name="Ruckert C."/>
        </authorList>
    </citation>
    <scope>NUCLEOTIDE SEQUENCE</scope>
    <source>
        <strain evidence="3">CGMCC 4.5737</strain>
    </source>
</reference>
<protein>
    <recommendedName>
        <fullName evidence="2">Transglycosylase SLT domain-containing protein</fullName>
    </recommendedName>
</protein>
<proteinExistence type="predicted"/>
<dbReference type="Pfam" id="PF01464">
    <property type="entry name" value="SLT"/>
    <property type="match status" value="1"/>
</dbReference>
<name>A0A8J3FVU6_9PSEU</name>
<dbReference type="InterPro" id="IPR008258">
    <property type="entry name" value="Transglycosylase_SLT_dom_1"/>
</dbReference>
<keyword evidence="4" id="KW-1185">Reference proteome</keyword>
<organism evidence="3 4">
    <name type="scientific">Longimycelium tulufanense</name>
    <dbReference type="NCBI Taxonomy" id="907463"/>
    <lineage>
        <taxon>Bacteria</taxon>
        <taxon>Bacillati</taxon>
        <taxon>Actinomycetota</taxon>
        <taxon>Actinomycetes</taxon>
        <taxon>Pseudonocardiales</taxon>
        <taxon>Pseudonocardiaceae</taxon>
        <taxon>Longimycelium</taxon>
    </lineage>
</organism>
<sequence>MIVPLSLGVQVVAAALTIGQLAGVTAPDAPAPKDAAPSTAAHAPAPRAVRATLPPPPRSAVELRPATDAVPATTAAPADLAFWLDVASQALTEAGEAGLSPEDRDAALIIAEHESHNQPRAHNGWDSNAAAGTPSIGLMQVIGPTMAAYCLPGFCEQANPVDSIVAATRYARSRYGSLSGVPGVIGVRSGGYYVGY</sequence>
<accession>A0A8J3FVU6</accession>
<dbReference type="AlphaFoldDB" id="A0A8J3FVU6"/>
<comment type="caution">
    <text evidence="3">The sequence shown here is derived from an EMBL/GenBank/DDBJ whole genome shotgun (WGS) entry which is preliminary data.</text>
</comment>
<dbReference type="SUPFAM" id="SSF53955">
    <property type="entry name" value="Lysozyme-like"/>
    <property type="match status" value="1"/>
</dbReference>
<feature type="compositionally biased region" description="Low complexity" evidence="1">
    <location>
        <begin position="29"/>
        <end position="51"/>
    </location>
</feature>
<evidence type="ECO:0000256" key="1">
    <source>
        <dbReference type="SAM" id="MobiDB-lite"/>
    </source>
</evidence>
<feature type="domain" description="Transglycosylase SLT" evidence="2">
    <location>
        <begin position="106"/>
        <end position="180"/>
    </location>
</feature>
<evidence type="ECO:0000313" key="4">
    <source>
        <dbReference type="Proteomes" id="UP000637578"/>
    </source>
</evidence>
<gene>
    <name evidence="3" type="ORF">GCM10012275_47690</name>
</gene>